<dbReference type="Proteomes" id="UP001174909">
    <property type="component" value="Unassembled WGS sequence"/>
</dbReference>
<sequence length="166" mass="17963">TLTNSAGRATLKAVSISITDKPQITKAEVAEVIAPEEIIPGESVTVSVILVPHWSTAGEERTIQRDITLEIPEDFPAGEANINVSGSAFDFGDFGPPPGAILDFGFGGFGDEEERPVPKNLDELIEQMLEDQVDPGLITVTLDTILWWRLPRITARLATPRGFPIT</sequence>
<evidence type="ECO:0000313" key="2">
    <source>
        <dbReference type="Proteomes" id="UP001174909"/>
    </source>
</evidence>
<accession>A0AA35S454</accession>
<feature type="non-terminal residue" evidence="1">
    <location>
        <position position="1"/>
    </location>
</feature>
<protein>
    <submittedName>
        <fullName evidence="1">Uncharacterized protein</fullName>
    </submittedName>
</protein>
<reference evidence="1" key="1">
    <citation type="submission" date="2023-03" db="EMBL/GenBank/DDBJ databases">
        <authorList>
            <person name="Steffen K."/>
            <person name="Cardenas P."/>
        </authorList>
    </citation>
    <scope>NUCLEOTIDE SEQUENCE</scope>
</reference>
<gene>
    <name evidence="1" type="ORF">GBAR_LOCUS13413</name>
</gene>
<evidence type="ECO:0000313" key="1">
    <source>
        <dbReference type="EMBL" id="CAI8022904.1"/>
    </source>
</evidence>
<name>A0AA35S454_GEOBA</name>
<dbReference type="EMBL" id="CASHTH010001982">
    <property type="protein sequence ID" value="CAI8022904.1"/>
    <property type="molecule type" value="Genomic_DNA"/>
</dbReference>
<comment type="caution">
    <text evidence="1">The sequence shown here is derived from an EMBL/GenBank/DDBJ whole genome shotgun (WGS) entry which is preliminary data.</text>
</comment>
<keyword evidence="2" id="KW-1185">Reference proteome</keyword>
<proteinExistence type="predicted"/>
<organism evidence="1 2">
    <name type="scientific">Geodia barretti</name>
    <name type="common">Barrett's horny sponge</name>
    <dbReference type="NCBI Taxonomy" id="519541"/>
    <lineage>
        <taxon>Eukaryota</taxon>
        <taxon>Metazoa</taxon>
        <taxon>Porifera</taxon>
        <taxon>Demospongiae</taxon>
        <taxon>Heteroscleromorpha</taxon>
        <taxon>Tetractinellida</taxon>
        <taxon>Astrophorina</taxon>
        <taxon>Geodiidae</taxon>
        <taxon>Geodia</taxon>
    </lineage>
</organism>
<dbReference type="AlphaFoldDB" id="A0AA35S454"/>